<dbReference type="Pfam" id="PF00672">
    <property type="entry name" value="HAMP"/>
    <property type="match status" value="2"/>
</dbReference>
<evidence type="ECO:0000256" key="3">
    <source>
        <dbReference type="SAM" id="MobiDB-lite"/>
    </source>
</evidence>
<comment type="caution">
    <text evidence="6">The sequence shown here is derived from an EMBL/GenBank/DDBJ whole genome shotgun (WGS) entry which is preliminary data.</text>
</comment>
<dbReference type="PANTHER" id="PTHR32089">
    <property type="entry name" value="METHYL-ACCEPTING CHEMOTAXIS PROTEIN MCPB"/>
    <property type="match status" value="1"/>
</dbReference>
<dbReference type="Proteomes" id="UP001596445">
    <property type="component" value="Unassembled WGS sequence"/>
</dbReference>
<feature type="transmembrane region" description="Helical" evidence="4">
    <location>
        <begin position="20"/>
        <end position="43"/>
    </location>
</feature>
<sequence length="316" mass="34601">MISGSSVAVVSYLVVGNLPLSLVTLGATVLTAGVIGIVSYRIAGEVDQLVTEMEAIADGDLNREISSDRKDEVGQMFRTLDTTRKRLKSRIKESETQRENAEKRQQDANKAEQRAKEARAELNQLLTELDEELSTAMERAADGELTVRVDTGIDNDDLRSIAESFNQMVATFETTIGDIRSFADGVDMTSDGVQGDVGSVKAELDDIQTSMTEIATGTERQRDHLDDVAADLQQLSATVEEVASQTTTIAEQATETAEIGNKGRKEASQSRDQLKTSRNERSRPSKRCVNLSRSSTISRRLSNSSLRLPSRRTCSH</sequence>
<dbReference type="InterPro" id="IPR003660">
    <property type="entry name" value="HAMP_dom"/>
</dbReference>
<keyword evidence="4" id="KW-0472">Membrane</keyword>
<dbReference type="PROSITE" id="PS50885">
    <property type="entry name" value="HAMP"/>
    <property type="match status" value="2"/>
</dbReference>
<evidence type="ECO:0000313" key="6">
    <source>
        <dbReference type="EMBL" id="MFC7060142.1"/>
    </source>
</evidence>
<comment type="similarity">
    <text evidence="2">Belongs to the methyl-accepting chemotaxis (MCP) protein family.</text>
</comment>
<dbReference type="SUPFAM" id="SSF58104">
    <property type="entry name" value="Methyl-accepting chemotaxis protein (MCP) signaling domain"/>
    <property type="match status" value="1"/>
</dbReference>
<dbReference type="SUPFAM" id="SSF158472">
    <property type="entry name" value="HAMP domain-like"/>
    <property type="match status" value="1"/>
</dbReference>
<dbReference type="Gene3D" id="6.10.340.10">
    <property type="match status" value="1"/>
</dbReference>
<feature type="compositionally biased region" description="Low complexity" evidence="3">
    <location>
        <begin position="291"/>
        <end position="308"/>
    </location>
</feature>
<protein>
    <submittedName>
        <fullName evidence="6">HAMP domain-containing protein</fullName>
    </submittedName>
</protein>
<proteinExistence type="inferred from homology"/>
<keyword evidence="1" id="KW-0807">Transducer</keyword>
<evidence type="ECO:0000256" key="2">
    <source>
        <dbReference type="ARBA" id="ARBA00029447"/>
    </source>
</evidence>
<dbReference type="GO" id="GO:0007165">
    <property type="term" value="P:signal transduction"/>
    <property type="evidence" value="ECO:0007669"/>
    <property type="project" value="UniProtKB-KW"/>
</dbReference>
<dbReference type="CDD" id="cd06225">
    <property type="entry name" value="HAMP"/>
    <property type="match status" value="2"/>
</dbReference>
<feature type="compositionally biased region" description="Basic and acidic residues" evidence="3">
    <location>
        <begin position="261"/>
        <end position="283"/>
    </location>
</feature>
<keyword evidence="7" id="KW-1185">Reference proteome</keyword>
<feature type="domain" description="HAMP" evidence="5">
    <location>
        <begin position="131"/>
        <end position="177"/>
    </location>
</feature>
<dbReference type="EMBL" id="JBHSZI010000006">
    <property type="protein sequence ID" value="MFC7060142.1"/>
    <property type="molecule type" value="Genomic_DNA"/>
</dbReference>
<keyword evidence="4" id="KW-0812">Transmembrane</keyword>
<feature type="region of interest" description="Disordered" evidence="3">
    <location>
        <begin position="88"/>
        <end position="117"/>
    </location>
</feature>
<feature type="domain" description="HAMP" evidence="5">
    <location>
        <begin position="40"/>
        <end position="92"/>
    </location>
</feature>
<evidence type="ECO:0000256" key="4">
    <source>
        <dbReference type="SAM" id="Phobius"/>
    </source>
</evidence>
<keyword evidence="4" id="KW-1133">Transmembrane helix</keyword>
<gene>
    <name evidence="6" type="ORF">ACFQQG_20470</name>
</gene>
<dbReference type="SMART" id="SM00304">
    <property type="entry name" value="HAMP"/>
    <property type="match status" value="3"/>
</dbReference>
<reference evidence="6 7" key="1">
    <citation type="journal article" date="2019" name="Int. J. Syst. Evol. Microbiol.">
        <title>The Global Catalogue of Microorganisms (GCM) 10K type strain sequencing project: providing services to taxonomists for standard genome sequencing and annotation.</title>
        <authorList>
            <consortium name="The Broad Institute Genomics Platform"/>
            <consortium name="The Broad Institute Genome Sequencing Center for Infectious Disease"/>
            <person name="Wu L."/>
            <person name="Ma J."/>
        </authorList>
    </citation>
    <scope>NUCLEOTIDE SEQUENCE [LARGE SCALE GENOMIC DNA]</scope>
    <source>
        <strain evidence="6 7">JCM 30072</strain>
    </source>
</reference>
<evidence type="ECO:0000256" key="1">
    <source>
        <dbReference type="ARBA" id="ARBA00023224"/>
    </source>
</evidence>
<accession>A0ABD5WBJ4</accession>
<evidence type="ECO:0000259" key="5">
    <source>
        <dbReference type="PROSITE" id="PS50885"/>
    </source>
</evidence>
<organism evidence="6 7">
    <name type="scientific">Halovenus salina</name>
    <dbReference type="NCBI Taxonomy" id="1510225"/>
    <lineage>
        <taxon>Archaea</taxon>
        <taxon>Methanobacteriati</taxon>
        <taxon>Methanobacteriota</taxon>
        <taxon>Stenosarchaea group</taxon>
        <taxon>Halobacteria</taxon>
        <taxon>Halobacteriales</taxon>
        <taxon>Haloarculaceae</taxon>
        <taxon>Halovenus</taxon>
    </lineage>
</organism>
<name>A0ABD5WBJ4_9EURY</name>
<dbReference type="PANTHER" id="PTHR32089:SF112">
    <property type="entry name" value="LYSOZYME-LIKE PROTEIN-RELATED"/>
    <property type="match status" value="1"/>
</dbReference>
<feature type="region of interest" description="Disordered" evidence="3">
    <location>
        <begin position="255"/>
        <end position="316"/>
    </location>
</feature>
<dbReference type="Gene3D" id="1.10.287.950">
    <property type="entry name" value="Methyl-accepting chemotaxis protein"/>
    <property type="match status" value="1"/>
</dbReference>
<feature type="compositionally biased region" description="Basic and acidic residues" evidence="3">
    <location>
        <begin position="90"/>
        <end position="117"/>
    </location>
</feature>
<dbReference type="AlphaFoldDB" id="A0ABD5WBJ4"/>
<evidence type="ECO:0000313" key="7">
    <source>
        <dbReference type="Proteomes" id="UP001596445"/>
    </source>
</evidence>